<keyword evidence="1" id="KW-0175">Coiled coil</keyword>
<gene>
    <name evidence="2" type="ORF">CRG98_042835</name>
</gene>
<feature type="coiled-coil region" evidence="1">
    <location>
        <begin position="7"/>
        <end position="51"/>
    </location>
</feature>
<comment type="caution">
    <text evidence="2">The sequence shown here is derived from an EMBL/GenBank/DDBJ whole genome shotgun (WGS) entry which is preliminary data.</text>
</comment>
<evidence type="ECO:0000313" key="2">
    <source>
        <dbReference type="EMBL" id="PKI36774.1"/>
    </source>
</evidence>
<organism evidence="2 3">
    <name type="scientific">Punica granatum</name>
    <name type="common">Pomegranate</name>
    <dbReference type="NCBI Taxonomy" id="22663"/>
    <lineage>
        <taxon>Eukaryota</taxon>
        <taxon>Viridiplantae</taxon>
        <taxon>Streptophyta</taxon>
        <taxon>Embryophyta</taxon>
        <taxon>Tracheophyta</taxon>
        <taxon>Spermatophyta</taxon>
        <taxon>Magnoliopsida</taxon>
        <taxon>eudicotyledons</taxon>
        <taxon>Gunneridae</taxon>
        <taxon>Pentapetalae</taxon>
        <taxon>rosids</taxon>
        <taxon>malvids</taxon>
        <taxon>Myrtales</taxon>
        <taxon>Lythraceae</taxon>
        <taxon>Punica</taxon>
    </lineage>
</organism>
<sequence>MAIQAELANLRAERDRLRREVAEKNEQLCYQDQLQKELAQARAQLQRRDEELAQTSAVLERSRKRARGARIYCIELQPHIGFWPCIGFRPRIGLRPRIYCIGLWARFWVLALYRASTPVLGFGPSSGFGPTFELRPCIGPRSCTYCFRALAQHLLLLGSSPAFTTFKF</sequence>
<keyword evidence="3" id="KW-1185">Reference proteome</keyword>
<accession>A0A2I0HYI3</accession>
<dbReference type="EMBL" id="PGOL01004680">
    <property type="protein sequence ID" value="PKI36774.1"/>
    <property type="molecule type" value="Genomic_DNA"/>
</dbReference>
<dbReference type="Proteomes" id="UP000233551">
    <property type="component" value="Unassembled WGS sequence"/>
</dbReference>
<dbReference type="AlphaFoldDB" id="A0A2I0HYI3"/>
<name>A0A2I0HYI3_PUNGR</name>
<evidence type="ECO:0000313" key="3">
    <source>
        <dbReference type="Proteomes" id="UP000233551"/>
    </source>
</evidence>
<proteinExistence type="predicted"/>
<reference evidence="2 3" key="1">
    <citation type="submission" date="2017-11" db="EMBL/GenBank/DDBJ databases">
        <title>De-novo sequencing of pomegranate (Punica granatum L.) genome.</title>
        <authorList>
            <person name="Akparov Z."/>
            <person name="Amiraslanov A."/>
            <person name="Hajiyeva S."/>
            <person name="Abbasov M."/>
            <person name="Kaur K."/>
            <person name="Hamwieh A."/>
            <person name="Solovyev V."/>
            <person name="Salamov A."/>
            <person name="Braich B."/>
            <person name="Kosarev P."/>
            <person name="Mahmoud A."/>
            <person name="Hajiyev E."/>
            <person name="Babayeva S."/>
            <person name="Izzatullayeva V."/>
            <person name="Mammadov A."/>
            <person name="Mammadov A."/>
            <person name="Sharifova S."/>
            <person name="Ojaghi J."/>
            <person name="Eynullazada K."/>
            <person name="Bayramov B."/>
            <person name="Abdulazimova A."/>
            <person name="Shahmuradov I."/>
        </authorList>
    </citation>
    <scope>NUCLEOTIDE SEQUENCE [LARGE SCALE GENOMIC DNA]</scope>
    <source>
        <strain evidence="3">cv. AG2017</strain>
        <tissue evidence="2">Leaf</tissue>
    </source>
</reference>
<protein>
    <submittedName>
        <fullName evidence="2">Uncharacterized protein</fullName>
    </submittedName>
</protein>
<evidence type="ECO:0000256" key="1">
    <source>
        <dbReference type="SAM" id="Coils"/>
    </source>
</evidence>